<reference evidence="1 2" key="1">
    <citation type="submission" date="2019-05" db="EMBL/GenBank/DDBJ databases">
        <authorList>
            <person name="Lee S.D."/>
        </authorList>
    </citation>
    <scope>NUCLEOTIDE SEQUENCE [LARGE SCALE GENOMIC DNA]</scope>
    <source>
        <strain evidence="1 2">C5-26</strain>
    </source>
</reference>
<gene>
    <name evidence="1" type="ORF">FGL98_12505</name>
</gene>
<protein>
    <submittedName>
        <fullName evidence="1">Uncharacterized protein</fullName>
    </submittedName>
</protein>
<comment type="caution">
    <text evidence="1">The sequence shown here is derived from an EMBL/GenBank/DDBJ whole genome shotgun (WGS) entry which is preliminary data.</text>
</comment>
<evidence type="ECO:0000313" key="1">
    <source>
        <dbReference type="EMBL" id="TWP35823.1"/>
    </source>
</evidence>
<accession>A0A563E0R9</accession>
<reference evidence="1 2" key="2">
    <citation type="submission" date="2019-08" db="EMBL/GenBank/DDBJ databases">
        <title>Jejuicoccus antrihumi gen. nov., sp. nov., a new member of the family Dermacoccaceae isolated from a cave.</title>
        <authorList>
            <person name="Schumann P."/>
            <person name="Kim I.S."/>
        </authorList>
    </citation>
    <scope>NUCLEOTIDE SEQUENCE [LARGE SCALE GENOMIC DNA]</scope>
    <source>
        <strain evidence="1 2">C5-26</strain>
    </source>
</reference>
<dbReference type="EMBL" id="VCQV01000016">
    <property type="protein sequence ID" value="TWP35823.1"/>
    <property type="molecule type" value="Genomic_DNA"/>
</dbReference>
<sequence>MGILEIVVTDDETIRALLDVEAELLQAHRGLVNDPRYDVEGLDRASCAGHITALARLAFGAWSEGVSAQEWRSWILDTLGDRGATVLGAAEGCMHANGLWPWRE</sequence>
<proteinExistence type="predicted"/>
<organism evidence="1 2">
    <name type="scientific">Leekyejoonella antrihumi</name>
    <dbReference type="NCBI Taxonomy" id="1660198"/>
    <lineage>
        <taxon>Bacteria</taxon>
        <taxon>Bacillati</taxon>
        <taxon>Actinomycetota</taxon>
        <taxon>Actinomycetes</taxon>
        <taxon>Micrococcales</taxon>
        <taxon>Dermacoccaceae</taxon>
        <taxon>Leekyejoonella</taxon>
    </lineage>
</organism>
<dbReference type="RefSeq" id="WP_146317102.1">
    <property type="nucleotide sequence ID" value="NZ_VCQV01000016.1"/>
</dbReference>
<name>A0A563E0R9_9MICO</name>
<dbReference type="AlphaFoldDB" id="A0A563E0R9"/>
<dbReference type="Proteomes" id="UP000320244">
    <property type="component" value="Unassembled WGS sequence"/>
</dbReference>
<evidence type="ECO:0000313" key="2">
    <source>
        <dbReference type="Proteomes" id="UP000320244"/>
    </source>
</evidence>
<keyword evidence="2" id="KW-1185">Reference proteome</keyword>